<feature type="region of interest" description="Disordered" evidence="1">
    <location>
        <begin position="1"/>
        <end position="79"/>
    </location>
</feature>
<sequence>MYSRKEHIKKLGRIPSATYRPDKENIQPVGTQSVKRKNILNKQQTNNLQSDNNRFNSKKSPSNYTGHTEPNEKSMMDLL</sequence>
<evidence type="ECO:0000313" key="3">
    <source>
        <dbReference type="Proteomes" id="UP000789901"/>
    </source>
</evidence>
<dbReference type="Proteomes" id="UP000789901">
    <property type="component" value="Unassembled WGS sequence"/>
</dbReference>
<dbReference type="EMBL" id="CAJVQB010007649">
    <property type="protein sequence ID" value="CAG8706847.1"/>
    <property type="molecule type" value="Genomic_DNA"/>
</dbReference>
<organism evidence="2 3">
    <name type="scientific">Gigaspora margarita</name>
    <dbReference type="NCBI Taxonomy" id="4874"/>
    <lineage>
        <taxon>Eukaryota</taxon>
        <taxon>Fungi</taxon>
        <taxon>Fungi incertae sedis</taxon>
        <taxon>Mucoromycota</taxon>
        <taxon>Glomeromycotina</taxon>
        <taxon>Glomeromycetes</taxon>
        <taxon>Diversisporales</taxon>
        <taxon>Gigasporaceae</taxon>
        <taxon>Gigaspora</taxon>
    </lineage>
</organism>
<gene>
    <name evidence="2" type="ORF">GMARGA_LOCUS12497</name>
</gene>
<keyword evidence="3" id="KW-1185">Reference proteome</keyword>
<reference evidence="2 3" key="1">
    <citation type="submission" date="2021-06" db="EMBL/GenBank/DDBJ databases">
        <authorList>
            <person name="Kallberg Y."/>
            <person name="Tangrot J."/>
            <person name="Rosling A."/>
        </authorList>
    </citation>
    <scope>NUCLEOTIDE SEQUENCE [LARGE SCALE GENOMIC DNA]</scope>
    <source>
        <strain evidence="2 3">120-4 pot B 10/14</strain>
    </source>
</reference>
<feature type="compositionally biased region" description="Basic and acidic residues" evidence="1">
    <location>
        <begin position="69"/>
        <end position="79"/>
    </location>
</feature>
<proteinExistence type="predicted"/>
<name>A0ABN7V1K8_GIGMA</name>
<comment type="caution">
    <text evidence="2">The sequence shown here is derived from an EMBL/GenBank/DDBJ whole genome shotgun (WGS) entry which is preliminary data.</text>
</comment>
<evidence type="ECO:0000313" key="2">
    <source>
        <dbReference type="EMBL" id="CAG8706847.1"/>
    </source>
</evidence>
<protein>
    <submittedName>
        <fullName evidence="2">14608_t:CDS:1</fullName>
    </submittedName>
</protein>
<accession>A0ABN7V1K8</accession>
<feature type="compositionally biased region" description="Polar residues" evidence="1">
    <location>
        <begin position="40"/>
        <end position="68"/>
    </location>
</feature>
<feature type="non-terminal residue" evidence="2">
    <location>
        <position position="79"/>
    </location>
</feature>
<feature type="compositionally biased region" description="Basic residues" evidence="1">
    <location>
        <begin position="1"/>
        <end position="12"/>
    </location>
</feature>
<evidence type="ECO:0000256" key="1">
    <source>
        <dbReference type="SAM" id="MobiDB-lite"/>
    </source>
</evidence>